<keyword evidence="1" id="KW-0812">Transmembrane</keyword>
<accession>A0ABZ2AEK2</accession>
<evidence type="ECO:0000313" key="3">
    <source>
        <dbReference type="Proteomes" id="UP001432209"/>
    </source>
</evidence>
<proteinExistence type="predicted"/>
<keyword evidence="1" id="KW-0472">Membrane</keyword>
<keyword evidence="1" id="KW-1133">Transmembrane helix</keyword>
<feature type="transmembrane region" description="Helical" evidence="1">
    <location>
        <begin position="25"/>
        <end position="46"/>
    </location>
</feature>
<keyword evidence="3" id="KW-1185">Reference proteome</keyword>
<evidence type="ECO:0000313" key="2">
    <source>
        <dbReference type="EMBL" id="WUX57132.1"/>
    </source>
</evidence>
<feature type="transmembrane region" description="Helical" evidence="1">
    <location>
        <begin position="98"/>
        <end position="118"/>
    </location>
</feature>
<protein>
    <submittedName>
        <fullName evidence="2">Uncharacterized protein</fullName>
    </submittedName>
</protein>
<reference evidence="2" key="1">
    <citation type="submission" date="2022-10" db="EMBL/GenBank/DDBJ databases">
        <title>The complete genomes of actinobacterial strains from the NBC collection.</title>
        <authorList>
            <person name="Joergensen T.S."/>
            <person name="Alvarez Arevalo M."/>
            <person name="Sterndorff E.B."/>
            <person name="Faurdal D."/>
            <person name="Vuksanovic O."/>
            <person name="Mourched A.-S."/>
            <person name="Charusanti P."/>
            <person name="Shaw S."/>
            <person name="Blin K."/>
            <person name="Weber T."/>
        </authorList>
    </citation>
    <scope>NUCLEOTIDE SEQUENCE</scope>
    <source>
        <strain evidence="2">NBC_01432</strain>
    </source>
</reference>
<dbReference type="RefSeq" id="WP_329082249.1">
    <property type="nucleotide sequence ID" value="NZ_CP109421.1"/>
</dbReference>
<sequence length="121" mass="12754">MNPKTYATLYGPWQPAHTPHRRQTALAVLAGVLWALTLMSLAWLAFLVSMTTVWGVAAGMPVGGLLLRYVLIVAGSAAALTALAFAPGIRQLTTESRLLLAGALAFPAPTILAITTWIQTG</sequence>
<organism evidence="2 3">
    <name type="scientific">Streptomyces niveus</name>
    <name type="common">Streptomyces spheroides</name>
    <dbReference type="NCBI Taxonomy" id="193462"/>
    <lineage>
        <taxon>Bacteria</taxon>
        <taxon>Bacillati</taxon>
        <taxon>Actinomycetota</taxon>
        <taxon>Actinomycetes</taxon>
        <taxon>Kitasatosporales</taxon>
        <taxon>Streptomycetaceae</taxon>
        <taxon>Streptomyces</taxon>
    </lineage>
</organism>
<dbReference type="EMBL" id="CP109495">
    <property type="protein sequence ID" value="WUX57132.1"/>
    <property type="molecule type" value="Genomic_DNA"/>
</dbReference>
<evidence type="ECO:0000256" key="1">
    <source>
        <dbReference type="SAM" id="Phobius"/>
    </source>
</evidence>
<dbReference type="Proteomes" id="UP001432209">
    <property type="component" value="Chromosome"/>
</dbReference>
<gene>
    <name evidence="2" type="ORF">OG442_39425</name>
</gene>
<feature type="transmembrane region" description="Helical" evidence="1">
    <location>
        <begin position="66"/>
        <end position="86"/>
    </location>
</feature>
<name>A0ABZ2AEK2_STRNV</name>